<accession>B9RJH2</accession>
<dbReference type="InterPro" id="IPR036962">
    <property type="entry name" value="Glyco_hydro_3_N_sf"/>
</dbReference>
<evidence type="ECO:0000313" key="2">
    <source>
        <dbReference type="EMBL" id="EEF48474.1"/>
    </source>
</evidence>
<dbReference type="InParanoid" id="B9RJH2"/>
<evidence type="ECO:0000313" key="3">
    <source>
        <dbReference type="Proteomes" id="UP000008311"/>
    </source>
</evidence>
<dbReference type="PANTHER" id="PTHR42721:SF19">
    <property type="entry name" value="FIBRONECTIN TYPE III-LIKE DOMAIN-CONTAINING PROTEIN"/>
    <property type="match status" value="1"/>
</dbReference>
<evidence type="ECO:0000256" key="1">
    <source>
        <dbReference type="ARBA" id="ARBA00022801"/>
    </source>
</evidence>
<dbReference type="eggNOG" id="ENOG502QQ55">
    <property type="taxonomic scope" value="Eukaryota"/>
</dbReference>
<dbReference type="EMBL" id="EQ973783">
    <property type="protein sequence ID" value="EEF48474.1"/>
    <property type="molecule type" value="Genomic_DNA"/>
</dbReference>
<keyword evidence="1" id="KW-0378">Hydrolase</keyword>
<dbReference type="Gene3D" id="3.40.50.1700">
    <property type="entry name" value="Glycoside hydrolase family 3 C-terminal domain"/>
    <property type="match status" value="1"/>
</dbReference>
<dbReference type="GO" id="GO:0045493">
    <property type="term" value="P:xylan catabolic process"/>
    <property type="evidence" value="ECO:0007669"/>
    <property type="project" value="InterPro"/>
</dbReference>
<dbReference type="Proteomes" id="UP000008311">
    <property type="component" value="Unassembled WGS sequence"/>
</dbReference>
<dbReference type="Gene3D" id="3.20.20.300">
    <property type="entry name" value="Glycoside hydrolase, family 3, N-terminal domain"/>
    <property type="match status" value="2"/>
</dbReference>
<dbReference type="GO" id="GO:0009044">
    <property type="term" value="F:xylan 1,4-beta-xylosidase activity"/>
    <property type="evidence" value="ECO:0007669"/>
    <property type="project" value="InterPro"/>
</dbReference>
<gene>
    <name evidence="2" type="ORF">RCOM_1034290</name>
</gene>
<organism evidence="2 3">
    <name type="scientific">Ricinus communis</name>
    <name type="common">Castor bean</name>
    <dbReference type="NCBI Taxonomy" id="3988"/>
    <lineage>
        <taxon>Eukaryota</taxon>
        <taxon>Viridiplantae</taxon>
        <taxon>Streptophyta</taxon>
        <taxon>Embryophyta</taxon>
        <taxon>Tracheophyta</taxon>
        <taxon>Spermatophyta</taxon>
        <taxon>Magnoliopsida</taxon>
        <taxon>eudicotyledons</taxon>
        <taxon>Gunneridae</taxon>
        <taxon>Pentapetalae</taxon>
        <taxon>rosids</taxon>
        <taxon>fabids</taxon>
        <taxon>Malpighiales</taxon>
        <taxon>Euphorbiaceae</taxon>
        <taxon>Acalyphoideae</taxon>
        <taxon>Acalypheae</taxon>
        <taxon>Ricinus</taxon>
    </lineage>
</organism>
<sequence>MLVLKQLLYFSFAALVDFNTFKNTVMLGILTRKRKAHTLLFLIIFIESAPQPPFACDSSNPSTEEYLFCQTFLSTKERVKDLVSRLTLDEKISRLVNTEAAIPLLGIPAYQWWSEALQGVAFLPHVAKTQGIHFNGTITKATSFPQVIHTAASFDTRLWYRIGKYAVSFVRGLQGDSFEGGKLGEQLQASACCKHKHFIAHDLDNWKAVNRFIFNAKVYNIRLRFKSSMMIKDMPNYQKMRVQMCLKQSWQIVGMDVECGNYLKTYTELAVSKKKLQETEIDTALSNLFSVIMRLGLFNGNPTKLPYSKISANQVCSQEHQALALEAARDGTILLKNSDKFLPLWKSKITSLAVIGQCR</sequence>
<dbReference type="PANTHER" id="PTHR42721">
    <property type="entry name" value="SUGAR HYDROLASE-RELATED"/>
    <property type="match status" value="1"/>
</dbReference>
<dbReference type="InterPro" id="IPR044993">
    <property type="entry name" value="BXL"/>
</dbReference>
<protein>
    <submittedName>
        <fullName evidence="2">Uncharacterized protein</fullName>
    </submittedName>
</protein>
<dbReference type="STRING" id="3988.B9RJH2"/>
<dbReference type="SUPFAM" id="SSF51445">
    <property type="entry name" value="(Trans)glycosidases"/>
    <property type="match status" value="1"/>
</dbReference>
<dbReference type="InterPro" id="IPR036881">
    <property type="entry name" value="Glyco_hydro_3_C_sf"/>
</dbReference>
<reference evidence="3" key="1">
    <citation type="journal article" date="2010" name="Nat. Biotechnol.">
        <title>Draft genome sequence of the oilseed species Ricinus communis.</title>
        <authorList>
            <person name="Chan A.P."/>
            <person name="Crabtree J."/>
            <person name="Zhao Q."/>
            <person name="Lorenzi H."/>
            <person name="Orvis J."/>
            <person name="Puiu D."/>
            <person name="Melake-Berhan A."/>
            <person name="Jones K.M."/>
            <person name="Redman J."/>
            <person name="Chen G."/>
            <person name="Cahoon E.B."/>
            <person name="Gedil M."/>
            <person name="Stanke M."/>
            <person name="Haas B.J."/>
            <person name="Wortman J.R."/>
            <person name="Fraser-Liggett C.M."/>
            <person name="Ravel J."/>
            <person name="Rabinowicz P.D."/>
        </authorList>
    </citation>
    <scope>NUCLEOTIDE SEQUENCE [LARGE SCALE GENOMIC DNA]</scope>
    <source>
        <strain evidence="3">cv. Hale</strain>
    </source>
</reference>
<keyword evidence="3" id="KW-1185">Reference proteome</keyword>
<name>B9RJH2_RICCO</name>
<proteinExistence type="predicted"/>
<dbReference type="InterPro" id="IPR017853">
    <property type="entry name" value="GH"/>
</dbReference>
<dbReference type="AlphaFoldDB" id="B9RJH2"/>